<dbReference type="InterPro" id="IPR043502">
    <property type="entry name" value="DNA/RNA_pol_sf"/>
</dbReference>
<keyword evidence="3" id="KW-1185">Reference proteome</keyword>
<keyword evidence="2" id="KW-0675">Receptor</keyword>
<dbReference type="EMBL" id="BAABME010011352">
    <property type="protein sequence ID" value="GAA0183621.1"/>
    <property type="molecule type" value="Genomic_DNA"/>
</dbReference>
<dbReference type="InterPro" id="IPR013103">
    <property type="entry name" value="RVT_2"/>
</dbReference>
<accession>A0AAV3RPI2</accession>
<evidence type="ECO:0000259" key="1">
    <source>
        <dbReference type="Pfam" id="PF07727"/>
    </source>
</evidence>
<comment type="caution">
    <text evidence="2">The sequence shown here is derived from an EMBL/GenBank/DDBJ whole genome shotgun (WGS) entry which is preliminary data.</text>
</comment>
<dbReference type="Pfam" id="PF07727">
    <property type="entry name" value="RVT_2"/>
    <property type="match status" value="1"/>
</dbReference>
<sequence>MRVEKLLSINLIAKGYTQKEGIDYSEVFVPVARMDTVRIVISSAAQRGLKIHQLDVKSAFLHGKLIEEVYVDQPKGYEKKGQEHYVYKLHKALYGLKQAPRAWYNRIEAHFVNEGFKRYDSEQTLFTKTGGEGKIVIVSLYVDDLIYTGDDDSVMLHFKNSMMKKFEMSVLGHMSYFLGIEVIQGSKGIFMC</sequence>
<reference evidence="2 3" key="1">
    <citation type="submission" date="2024-01" db="EMBL/GenBank/DDBJ databases">
        <title>The complete chloroplast genome sequence of Lithospermum erythrorhizon: insights into the phylogenetic relationship among Boraginaceae species and the maternal lineages of purple gromwells.</title>
        <authorList>
            <person name="Okada T."/>
            <person name="Watanabe K."/>
        </authorList>
    </citation>
    <scope>NUCLEOTIDE SEQUENCE [LARGE SCALE GENOMIC DNA]</scope>
</reference>
<dbReference type="PANTHER" id="PTHR43383:SF2">
    <property type="entry name" value="AMIDOHYDROLASE 2 FAMILY PROTEIN"/>
    <property type="match status" value="1"/>
</dbReference>
<dbReference type="SUPFAM" id="SSF56672">
    <property type="entry name" value="DNA/RNA polymerases"/>
    <property type="match status" value="1"/>
</dbReference>
<keyword evidence="2" id="KW-0472">Membrane</keyword>
<dbReference type="AlphaFoldDB" id="A0AAV3RPI2"/>
<evidence type="ECO:0000313" key="3">
    <source>
        <dbReference type="Proteomes" id="UP001454036"/>
    </source>
</evidence>
<name>A0AAV3RPI2_LITER</name>
<evidence type="ECO:0000313" key="2">
    <source>
        <dbReference type="EMBL" id="GAA0183621.1"/>
    </source>
</evidence>
<keyword evidence="2" id="KW-0812">Transmembrane</keyword>
<gene>
    <name evidence="2" type="ORF">LIER_30999</name>
</gene>
<proteinExistence type="predicted"/>
<dbReference type="Proteomes" id="UP001454036">
    <property type="component" value="Unassembled WGS sequence"/>
</dbReference>
<organism evidence="2 3">
    <name type="scientific">Lithospermum erythrorhizon</name>
    <name type="common">Purple gromwell</name>
    <name type="synonym">Lithospermum officinale var. erythrorhizon</name>
    <dbReference type="NCBI Taxonomy" id="34254"/>
    <lineage>
        <taxon>Eukaryota</taxon>
        <taxon>Viridiplantae</taxon>
        <taxon>Streptophyta</taxon>
        <taxon>Embryophyta</taxon>
        <taxon>Tracheophyta</taxon>
        <taxon>Spermatophyta</taxon>
        <taxon>Magnoliopsida</taxon>
        <taxon>eudicotyledons</taxon>
        <taxon>Gunneridae</taxon>
        <taxon>Pentapetalae</taxon>
        <taxon>asterids</taxon>
        <taxon>lamiids</taxon>
        <taxon>Boraginales</taxon>
        <taxon>Boraginaceae</taxon>
        <taxon>Boraginoideae</taxon>
        <taxon>Lithospermeae</taxon>
        <taxon>Lithospermum</taxon>
    </lineage>
</organism>
<feature type="domain" description="Reverse transcriptase Ty1/copia-type" evidence="1">
    <location>
        <begin position="10"/>
        <end position="191"/>
    </location>
</feature>
<protein>
    <submittedName>
        <fullName evidence="2">Transmembrane signal receptor</fullName>
    </submittedName>
</protein>
<dbReference type="PANTHER" id="PTHR43383">
    <property type="entry name" value="NODULIN 6"/>
    <property type="match status" value="1"/>
</dbReference>